<proteinExistence type="predicted"/>
<keyword evidence="2" id="KW-1185">Reference proteome</keyword>
<dbReference type="Proteomes" id="UP001606300">
    <property type="component" value="Unassembled WGS sequence"/>
</dbReference>
<name>A0ABW7EUF4_9BURK</name>
<dbReference type="RefSeq" id="WP_394473125.1">
    <property type="nucleotide sequence ID" value="NZ_JBIGHY010000015.1"/>
</dbReference>
<comment type="caution">
    <text evidence="1">The sequence shown here is derived from an EMBL/GenBank/DDBJ whole genome shotgun (WGS) entry which is preliminary data.</text>
</comment>
<reference evidence="1 2" key="1">
    <citation type="submission" date="2024-09" db="EMBL/GenBank/DDBJ databases">
        <title>Novel species of the genus Pelomonas and Roseateles isolated from streams.</title>
        <authorList>
            <person name="Lu H."/>
        </authorList>
    </citation>
    <scope>NUCLEOTIDE SEQUENCE [LARGE SCALE GENOMIC DNA]</scope>
    <source>
        <strain evidence="1 2">DC23W</strain>
    </source>
</reference>
<accession>A0ABW7EUF4</accession>
<organism evidence="1 2">
    <name type="scientific">Pelomonas dachongensis</name>
    <dbReference type="NCBI Taxonomy" id="3299029"/>
    <lineage>
        <taxon>Bacteria</taxon>
        <taxon>Pseudomonadati</taxon>
        <taxon>Pseudomonadota</taxon>
        <taxon>Betaproteobacteria</taxon>
        <taxon>Burkholderiales</taxon>
        <taxon>Sphaerotilaceae</taxon>
        <taxon>Roseateles</taxon>
    </lineage>
</organism>
<gene>
    <name evidence="1" type="ORF">ACG02S_24530</name>
</gene>
<evidence type="ECO:0000313" key="2">
    <source>
        <dbReference type="Proteomes" id="UP001606300"/>
    </source>
</evidence>
<evidence type="ECO:0000313" key="1">
    <source>
        <dbReference type="EMBL" id="MFG6417067.1"/>
    </source>
</evidence>
<protein>
    <submittedName>
        <fullName evidence="1">Uncharacterized protein</fullName>
    </submittedName>
</protein>
<dbReference type="EMBL" id="JBIGHY010000015">
    <property type="protein sequence ID" value="MFG6417067.1"/>
    <property type="molecule type" value="Genomic_DNA"/>
</dbReference>
<sequence>MPGPRHAIPDAAAMARLLADLTRPSRIAGMEGVLLADPVAQDVLSAADLVDLWRQLHSLGVEALAPVGYGASSVVFDVGHGLAVRLGVGAPADVPRIAGVIQPLARGPAGGARFELMPLAATAGITDSDVLAVAATLARQGYAFSDPGPDNVGRVDGELLVIDPGAVSRR</sequence>